<protein>
    <submittedName>
        <fullName evidence="2">Uncharacterized protein</fullName>
    </submittedName>
</protein>
<feature type="compositionally biased region" description="Basic residues" evidence="1">
    <location>
        <begin position="436"/>
        <end position="454"/>
    </location>
</feature>
<feature type="compositionally biased region" description="Acidic residues" evidence="1">
    <location>
        <begin position="417"/>
        <end position="427"/>
    </location>
</feature>
<feature type="compositionally biased region" description="Basic and acidic residues" evidence="1">
    <location>
        <begin position="524"/>
        <end position="545"/>
    </location>
</feature>
<feature type="compositionally biased region" description="Acidic residues" evidence="1">
    <location>
        <begin position="473"/>
        <end position="508"/>
    </location>
</feature>
<feature type="region of interest" description="Disordered" evidence="1">
    <location>
        <begin position="851"/>
        <end position="881"/>
    </location>
</feature>
<evidence type="ECO:0000313" key="2">
    <source>
        <dbReference type="EMBL" id="TDL26198.1"/>
    </source>
</evidence>
<proteinExistence type="predicted"/>
<feature type="compositionally biased region" description="Basic and acidic residues" evidence="1">
    <location>
        <begin position="764"/>
        <end position="777"/>
    </location>
</feature>
<feature type="region of interest" description="Disordered" evidence="1">
    <location>
        <begin position="416"/>
        <end position="545"/>
    </location>
</feature>
<feature type="compositionally biased region" description="Polar residues" evidence="1">
    <location>
        <begin position="741"/>
        <end position="759"/>
    </location>
</feature>
<dbReference type="STRING" id="50990.A0A4Y7QG73"/>
<evidence type="ECO:0000313" key="3">
    <source>
        <dbReference type="Proteomes" id="UP000294933"/>
    </source>
</evidence>
<dbReference type="VEuPathDB" id="FungiDB:BD410DRAFT_895610"/>
<dbReference type="InterPro" id="IPR012933">
    <property type="entry name" value="HicA_mRNA_interferase"/>
</dbReference>
<feature type="region of interest" description="Disordered" evidence="1">
    <location>
        <begin position="559"/>
        <end position="803"/>
    </location>
</feature>
<dbReference type="PANTHER" id="PTHR40788:SF1">
    <property type="entry name" value="IPA PROTEIN"/>
    <property type="match status" value="1"/>
</dbReference>
<feature type="region of interest" description="Disordered" evidence="1">
    <location>
        <begin position="1"/>
        <end position="36"/>
    </location>
</feature>
<dbReference type="OrthoDB" id="2922289at2759"/>
<keyword evidence="3" id="KW-1185">Reference proteome</keyword>
<organism evidence="2 3">
    <name type="scientific">Rickenella mellea</name>
    <dbReference type="NCBI Taxonomy" id="50990"/>
    <lineage>
        <taxon>Eukaryota</taxon>
        <taxon>Fungi</taxon>
        <taxon>Dikarya</taxon>
        <taxon>Basidiomycota</taxon>
        <taxon>Agaricomycotina</taxon>
        <taxon>Agaricomycetes</taxon>
        <taxon>Hymenochaetales</taxon>
        <taxon>Rickenellaceae</taxon>
        <taxon>Rickenella</taxon>
    </lineage>
</organism>
<accession>A0A4Y7QG73</accession>
<dbReference type="GO" id="GO:0003729">
    <property type="term" value="F:mRNA binding"/>
    <property type="evidence" value="ECO:0007669"/>
    <property type="project" value="InterPro"/>
</dbReference>
<gene>
    <name evidence="2" type="ORF">BD410DRAFT_895610</name>
</gene>
<name>A0A4Y7QG73_9AGAM</name>
<dbReference type="PANTHER" id="PTHR40788">
    <property type="entry name" value="CLR5 DOMAIN-CONTAINING PROTEIN-RELATED"/>
    <property type="match status" value="1"/>
</dbReference>
<evidence type="ECO:0000256" key="1">
    <source>
        <dbReference type="SAM" id="MobiDB-lite"/>
    </source>
</evidence>
<sequence>MPVPPPQKMSTSRDLVVTRRAAPTKDNNGSRDQTSITSRALVLRNGKYGSMGTGEVTLARKMSGREKLELLAEEQMRSALRAPFDLELCLKIARARMDVYLDDISHLHDIEFCYGVMQEELKANMPPADPNDPDPMNNPTWIAKHFAARVHNTYMLASAWKMVLNGLLEVQERCPNDKNIRSRLTLDDYTRDVYLEVYKMMETIVMIGQHRLRLLAQNTPHYAPFFRVDRSNPDEPKVQFNWNELGAVYKSFVDSIVIELCLPGSPFPLPVLYSSLHDFSVESPKELERFPQAMWDAVGDLADAVQVLDLLDGPLLTPHGQKAKGLAKVPSDFEKCQFLSFSALQKVSKFKSFVCPLANLRTKANLDKVWSCINSNCMAESGKEIDKLWELTEARKRRPEWRTYTFRNRFLDAIGESSEESESDSDSDGPPFKASPFKKKKKPKKVTAGPRRRLITAGGEDSDGPPPLVSASSDDDSGDQFDSDSSDEGSDSDDDIEYAESGYDSEEEAMMKEMVKEALAAAHDNPDIFEQPKHGKPDKYEAERRQNPFLKLLGSLRGRMFTSNPAAKIPDSKTFKPSRPSSEPPSEDDLPPLVPINAPKAPQQQSRKVTVEEVEDEEETKKKKKKKKKSKKKTSSAGQDESQPKSPTTEASPPVTSPPTSPVIPRVGATSPASTTTPVKAPPAQRTVSPAQPTSPSKDAKKAPSKVSTASSPVTSPSLSSSTPTLAPHTSTTSLALPHEQTAQSAHSYLQSTGANASKTKVKSRPDHVPVEPENKKSLFSRFNLKSKDKEEPPVPASSKKQVFGNLTKKASSYMAKLIGTSVEDKRGMLKWDEFVKVMHQMGFKYVESTAGSSVRFDPPDPRDPPITFHKGHPDPTLHRNHLRDFGKRLKEKYGWTEEMLAEKSTLKAFRGKD</sequence>
<feature type="compositionally biased region" description="Basic and acidic residues" evidence="1">
    <location>
        <begin position="872"/>
        <end position="881"/>
    </location>
</feature>
<feature type="compositionally biased region" description="Low complexity" evidence="1">
    <location>
        <begin position="705"/>
        <end position="737"/>
    </location>
</feature>
<reference evidence="2 3" key="1">
    <citation type="submission" date="2018-06" db="EMBL/GenBank/DDBJ databases">
        <title>A transcriptomic atlas of mushroom development highlights an independent origin of complex multicellularity.</title>
        <authorList>
            <consortium name="DOE Joint Genome Institute"/>
            <person name="Krizsan K."/>
            <person name="Almasi E."/>
            <person name="Merenyi Z."/>
            <person name="Sahu N."/>
            <person name="Viragh M."/>
            <person name="Koszo T."/>
            <person name="Mondo S."/>
            <person name="Kiss B."/>
            <person name="Balint B."/>
            <person name="Kues U."/>
            <person name="Barry K."/>
            <person name="Hegedus J.C."/>
            <person name="Henrissat B."/>
            <person name="Johnson J."/>
            <person name="Lipzen A."/>
            <person name="Ohm R."/>
            <person name="Nagy I."/>
            <person name="Pangilinan J."/>
            <person name="Yan J."/>
            <person name="Xiong Y."/>
            <person name="Grigoriev I.V."/>
            <person name="Hibbett D.S."/>
            <person name="Nagy L.G."/>
        </authorList>
    </citation>
    <scope>NUCLEOTIDE SEQUENCE [LARGE SCALE GENOMIC DNA]</scope>
    <source>
        <strain evidence="2 3">SZMC22713</strain>
    </source>
</reference>
<feature type="compositionally biased region" description="Polar residues" evidence="1">
    <location>
        <begin position="25"/>
        <end position="36"/>
    </location>
</feature>
<dbReference type="Pfam" id="PF07927">
    <property type="entry name" value="HicA_toxin"/>
    <property type="match status" value="1"/>
</dbReference>
<feature type="compositionally biased region" description="Basic residues" evidence="1">
    <location>
        <begin position="622"/>
        <end position="634"/>
    </location>
</feature>
<dbReference type="AlphaFoldDB" id="A0A4Y7QG73"/>
<dbReference type="Proteomes" id="UP000294933">
    <property type="component" value="Unassembled WGS sequence"/>
</dbReference>
<dbReference type="EMBL" id="ML170162">
    <property type="protein sequence ID" value="TDL26198.1"/>
    <property type="molecule type" value="Genomic_DNA"/>
</dbReference>